<dbReference type="InterPro" id="IPR044946">
    <property type="entry name" value="Restrct_endonuc_typeI_TRD_sf"/>
</dbReference>
<evidence type="ECO:0000256" key="3">
    <source>
        <dbReference type="ARBA" id="ARBA00023125"/>
    </source>
</evidence>
<keyword evidence="3" id="KW-0238">DNA-binding</keyword>
<evidence type="ECO:0000256" key="2">
    <source>
        <dbReference type="ARBA" id="ARBA00022747"/>
    </source>
</evidence>
<gene>
    <name evidence="6" type="ORF">N6H18_13490</name>
</gene>
<proteinExistence type="inferred from homology"/>
<dbReference type="Gene3D" id="1.10.287.1120">
    <property type="entry name" value="Bipartite methylase S protein"/>
    <property type="match status" value="1"/>
</dbReference>
<sequence length="457" mass="51420">MSKEKKLIPALRFPEFVKDGEWGENTLEEVATFTKGKGVSKADIVVNGKLPCIRYGELYTHYNETIRDIKSYTNLDAKDLVLSEGNDVIIPASGETQIDIATASCVLEAGIALGGDLNIIRTKINGVFLAYYLSNAKKKDIATMAQGIAVVHLYPNQLKTLLINIPKPQEQQKIASCLSSLDELLAAHNDKLDALKDHKKGLLQNLFPQMSELGFARLKDERIYENEDHTILKSTNPKNHNSDNIPNYRFPEFEKDGDWVETRLDQHIEVVSGYAFKSEFFSEKGRKLVTPKNFTKEGKASFDERNTKYTTEEFDSKYLCVADDLLLLLTDLTPSCELLGKPILLKQEDGEVLLNQRIVKVGIKSNLNKRFLLQFFLTNHFHRRVKSTASGTTVRHSSNKIILETDLLLPDNPAEQQKIASCLSAVDELITAQAEKIAQLQLHKKGLMQGLFPKLNK</sequence>
<dbReference type="PANTHER" id="PTHR30408:SF12">
    <property type="entry name" value="TYPE I RESTRICTION ENZYME MJAVIII SPECIFICITY SUBUNIT"/>
    <property type="match status" value="1"/>
</dbReference>
<comment type="similarity">
    <text evidence="1">Belongs to the type-I restriction system S methylase family.</text>
</comment>
<accession>A0ABY6CPS0</accession>
<dbReference type="PANTHER" id="PTHR30408">
    <property type="entry name" value="TYPE-1 RESTRICTION ENZYME ECOKI SPECIFICITY PROTEIN"/>
    <property type="match status" value="1"/>
</dbReference>
<keyword evidence="4" id="KW-0175">Coiled coil</keyword>
<evidence type="ECO:0000313" key="6">
    <source>
        <dbReference type="EMBL" id="UXP31363.1"/>
    </source>
</evidence>
<organism evidence="6 7">
    <name type="scientific">Reichenbachiella agarivorans</name>
    <dbReference type="NCBI Taxonomy" id="2979464"/>
    <lineage>
        <taxon>Bacteria</taxon>
        <taxon>Pseudomonadati</taxon>
        <taxon>Bacteroidota</taxon>
        <taxon>Cytophagia</taxon>
        <taxon>Cytophagales</taxon>
        <taxon>Reichenbachiellaceae</taxon>
        <taxon>Reichenbachiella</taxon>
    </lineage>
</organism>
<evidence type="ECO:0000313" key="7">
    <source>
        <dbReference type="Proteomes" id="UP001065174"/>
    </source>
</evidence>
<feature type="domain" description="Type I restriction modification DNA specificity" evidence="5">
    <location>
        <begin position="21"/>
        <end position="196"/>
    </location>
</feature>
<keyword evidence="6" id="KW-0540">Nuclease</keyword>
<dbReference type="InterPro" id="IPR052021">
    <property type="entry name" value="Type-I_RS_S_subunit"/>
</dbReference>
<keyword evidence="6" id="KW-0378">Hydrolase</keyword>
<dbReference type="Gene3D" id="3.90.220.20">
    <property type="entry name" value="DNA methylase specificity domains"/>
    <property type="match status" value="2"/>
</dbReference>
<evidence type="ECO:0000256" key="4">
    <source>
        <dbReference type="SAM" id="Coils"/>
    </source>
</evidence>
<keyword evidence="6" id="KW-0255">Endonuclease</keyword>
<dbReference type="Pfam" id="PF01420">
    <property type="entry name" value="Methylase_S"/>
    <property type="match status" value="2"/>
</dbReference>
<feature type="domain" description="Type I restriction modification DNA specificity" evidence="5">
    <location>
        <begin position="258"/>
        <end position="441"/>
    </location>
</feature>
<protein>
    <submittedName>
        <fullName evidence="6">Restriction endonuclease subunit S</fullName>
        <ecNumber evidence="6">3.1.21.-</ecNumber>
    </submittedName>
</protein>
<feature type="coiled-coil region" evidence="4">
    <location>
        <begin position="178"/>
        <end position="205"/>
    </location>
</feature>
<keyword evidence="2" id="KW-0680">Restriction system</keyword>
<dbReference type="RefSeq" id="WP_262308802.1">
    <property type="nucleotide sequence ID" value="NZ_CP106679.1"/>
</dbReference>
<dbReference type="EMBL" id="CP106679">
    <property type="protein sequence ID" value="UXP31363.1"/>
    <property type="molecule type" value="Genomic_DNA"/>
</dbReference>
<dbReference type="InterPro" id="IPR000055">
    <property type="entry name" value="Restrct_endonuc_typeI_TRD"/>
</dbReference>
<keyword evidence="7" id="KW-1185">Reference proteome</keyword>
<reference evidence="6" key="1">
    <citation type="submission" date="2022-09" db="EMBL/GenBank/DDBJ databases">
        <title>Comparative genomics and taxonomic characterization of three novel marine species of genus Reichenbachiella exhibiting antioxidant and polysaccharide degradation activities.</title>
        <authorList>
            <person name="Muhammad N."/>
            <person name="Lee Y.-J."/>
            <person name="Ko J."/>
            <person name="Kim S.-G."/>
        </authorList>
    </citation>
    <scope>NUCLEOTIDE SEQUENCE</scope>
    <source>
        <strain evidence="6">BKB1-1</strain>
    </source>
</reference>
<evidence type="ECO:0000256" key="1">
    <source>
        <dbReference type="ARBA" id="ARBA00010923"/>
    </source>
</evidence>
<dbReference type="GO" id="GO:0016787">
    <property type="term" value="F:hydrolase activity"/>
    <property type="evidence" value="ECO:0007669"/>
    <property type="project" value="UniProtKB-KW"/>
</dbReference>
<dbReference type="SUPFAM" id="SSF116734">
    <property type="entry name" value="DNA methylase specificity domain"/>
    <property type="match status" value="2"/>
</dbReference>
<evidence type="ECO:0000259" key="5">
    <source>
        <dbReference type="Pfam" id="PF01420"/>
    </source>
</evidence>
<dbReference type="EC" id="3.1.21.-" evidence="6"/>
<dbReference type="Proteomes" id="UP001065174">
    <property type="component" value="Chromosome"/>
</dbReference>
<name>A0ABY6CPS0_9BACT</name>
<dbReference type="GO" id="GO:0004519">
    <property type="term" value="F:endonuclease activity"/>
    <property type="evidence" value="ECO:0007669"/>
    <property type="project" value="UniProtKB-KW"/>
</dbReference>